<evidence type="ECO:0000256" key="4">
    <source>
        <dbReference type="ARBA" id="ARBA00023163"/>
    </source>
</evidence>
<dbReference type="InterPro" id="IPR050950">
    <property type="entry name" value="HTH-type_LysR_regulators"/>
</dbReference>
<evidence type="ECO:0000256" key="2">
    <source>
        <dbReference type="ARBA" id="ARBA00023015"/>
    </source>
</evidence>
<dbReference type="STRING" id="696281.Desru_3225"/>
<dbReference type="GO" id="GO:0003677">
    <property type="term" value="F:DNA binding"/>
    <property type="evidence" value="ECO:0007669"/>
    <property type="project" value="UniProtKB-KW"/>
</dbReference>
<dbReference type="HOGENOM" id="CLU_039613_6_2_9"/>
<dbReference type="OrthoDB" id="9785745at2"/>
<dbReference type="Gene3D" id="1.10.10.10">
    <property type="entry name" value="Winged helix-like DNA-binding domain superfamily/Winged helix DNA-binding domain"/>
    <property type="match status" value="1"/>
</dbReference>
<dbReference type="RefSeq" id="WP_013843177.1">
    <property type="nucleotide sequence ID" value="NC_015589.1"/>
</dbReference>
<dbReference type="CDD" id="cd08438">
    <property type="entry name" value="PBP2_CidR"/>
    <property type="match status" value="1"/>
</dbReference>
<dbReference type="InterPro" id="IPR000847">
    <property type="entry name" value="LysR_HTH_N"/>
</dbReference>
<sequence>MDIRHLEYFIEVARQKSFSKAADKIRVSQSTVSKTIKDLETELGKALFNRNSKYVRLTDTGKILFTEAQQVVEMFQHMSTELESISKIEKGKINIGMPPITGATTFAKLLGEFKKTYPNIEITLFEYGSKTVQLGIQDGSLDVGLICCPTNQELYEAIYFTKDPLWVVVHPDHPLTRYPKVDFASLAGESFVLYHRDFSLYDEIVMRCKMAGFQPKVIFETSQRELMIQIVEAKLGIVLLPSKICQELDPQRVTSIPMADPQIFLELSLIWKKGRYLSYATLLWIKYVRNYLLNKTK</sequence>
<dbReference type="PANTHER" id="PTHR30419">
    <property type="entry name" value="HTH-TYPE TRANSCRIPTIONAL REGULATOR YBHD"/>
    <property type="match status" value="1"/>
</dbReference>
<proteinExistence type="inferred from homology"/>
<dbReference type="Proteomes" id="UP000009234">
    <property type="component" value="Chromosome"/>
</dbReference>
<keyword evidence="7" id="KW-1185">Reference proteome</keyword>
<keyword evidence="3" id="KW-0238">DNA-binding</keyword>
<evidence type="ECO:0000313" key="6">
    <source>
        <dbReference type="EMBL" id="AEG61431.1"/>
    </source>
</evidence>
<evidence type="ECO:0000256" key="1">
    <source>
        <dbReference type="ARBA" id="ARBA00009437"/>
    </source>
</evidence>
<gene>
    <name evidence="6" type="ordered locus">Desru_3225</name>
</gene>
<dbReference type="PRINTS" id="PR00039">
    <property type="entry name" value="HTHLYSR"/>
</dbReference>
<dbReference type="EMBL" id="CP002780">
    <property type="protein sequence ID" value="AEG61431.1"/>
    <property type="molecule type" value="Genomic_DNA"/>
</dbReference>
<dbReference type="InterPro" id="IPR036390">
    <property type="entry name" value="WH_DNA-bd_sf"/>
</dbReference>
<evidence type="ECO:0000259" key="5">
    <source>
        <dbReference type="PROSITE" id="PS50931"/>
    </source>
</evidence>
<dbReference type="SUPFAM" id="SSF46785">
    <property type="entry name" value="Winged helix' DNA-binding domain"/>
    <property type="match status" value="1"/>
</dbReference>
<feature type="domain" description="HTH lysR-type" evidence="5">
    <location>
        <begin position="1"/>
        <end position="58"/>
    </location>
</feature>
<dbReference type="Pfam" id="PF03466">
    <property type="entry name" value="LysR_substrate"/>
    <property type="match status" value="1"/>
</dbReference>
<evidence type="ECO:0000313" key="7">
    <source>
        <dbReference type="Proteomes" id="UP000009234"/>
    </source>
</evidence>
<dbReference type="Pfam" id="PF00126">
    <property type="entry name" value="HTH_1"/>
    <property type="match status" value="1"/>
</dbReference>
<keyword evidence="2" id="KW-0805">Transcription regulation</keyword>
<protein>
    <submittedName>
        <fullName evidence="6">LysR substrate-binding protein</fullName>
    </submittedName>
</protein>
<dbReference type="PROSITE" id="PS50931">
    <property type="entry name" value="HTH_LYSR"/>
    <property type="match status" value="1"/>
</dbReference>
<dbReference type="AlphaFoldDB" id="F6DVH1"/>
<accession>F6DVH1</accession>
<dbReference type="SUPFAM" id="SSF53850">
    <property type="entry name" value="Periplasmic binding protein-like II"/>
    <property type="match status" value="1"/>
</dbReference>
<dbReference type="Gene3D" id="3.40.190.290">
    <property type="match status" value="1"/>
</dbReference>
<reference evidence="6 7" key="2">
    <citation type="journal article" date="2012" name="Stand. Genomic Sci.">
        <title>Complete genome sequence of the sulfate-reducing firmicute Desulfotomaculum ruminis type strain (DL(T)).</title>
        <authorList>
            <person name="Spring S."/>
            <person name="Visser M."/>
            <person name="Lu M."/>
            <person name="Copeland A."/>
            <person name="Lapidus A."/>
            <person name="Lucas S."/>
            <person name="Cheng J.F."/>
            <person name="Han C."/>
            <person name="Tapia R."/>
            <person name="Goodwin L.A."/>
            <person name="Pitluck S."/>
            <person name="Ivanova N."/>
            <person name="Land M."/>
            <person name="Hauser L."/>
            <person name="Larimer F."/>
            <person name="Rohde M."/>
            <person name="Goker M."/>
            <person name="Detter J.C."/>
            <person name="Kyrpides N.C."/>
            <person name="Woyke T."/>
            <person name="Schaap P.J."/>
            <person name="Plugge C.M."/>
            <person name="Muyzer G."/>
            <person name="Kuever J."/>
            <person name="Pereira I.A."/>
            <person name="Parshina S.N."/>
            <person name="Bernier-Latmani R."/>
            <person name="Stams A.J."/>
            <person name="Klenk H.P."/>
        </authorList>
    </citation>
    <scope>NUCLEOTIDE SEQUENCE [LARGE SCALE GENOMIC DNA]</scope>
    <source>
        <strain evidence="7">ATCC 23193 / DSM 2154 / NCIB 8452 / DL</strain>
    </source>
</reference>
<keyword evidence="4" id="KW-0804">Transcription</keyword>
<dbReference type="InterPro" id="IPR036388">
    <property type="entry name" value="WH-like_DNA-bd_sf"/>
</dbReference>
<comment type="similarity">
    <text evidence="1">Belongs to the LysR transcriptional regulatory family.</text>
</comment>
<dbReference type="GO" id="GO:0005829">
    <property type="term" value="C:cytosol"/>
    <property type="evidence" value="ECO:0007669"/>
    <property type="project" value="TreeGrafter"/>
</dbReference>
<reference evidence="7" key="1">
    <citation type="submission" date="2011-05" db="EMBL/GenBank/DDBJ databases">
        <title>Complete sequence of Desulfotomaculum ruminis DSM 2154.</title>
        <authorList>
            <person name="Lucas S."/>
            <person name="Copeland A."/>
            <person name="Lapidus A."/>
            <person name="Cheng J.-F."/>
            <person name="Goodwin L."/>
            <person name="Pitluck S."/>
            <person name="Lu M."/>
            <person name="Detter J.C."/>
            <person name="Han C."/>
            <person name="Tapia R."/>
            <person name="Land M."/>
            <person name="Hauser L."/>
            <person name="Kyrpides N."/>
            <person name="Ivanova N."/>
            <person name="Mikhailova N."/>
            <person name="Pagani I."/>
            <person name="Stams A.J.M."/>
            <person name="Plugge C.M."/>
            <person name="Muyzer G."/>
            <person name="Kuever J."/>
            <person name="Parshina S.N."/>
            <person name="Ivanova A.E."/>
            <person name="Nazina T.N."/>
            <person name="Brambilla E."/>
            <person name="Spring S."/>
            <person name="Klenk H.-P."/>
            <person name="Woyke T."/>
        </authorList>
    </citation>
    <scope>NUCLEOTIDE SEQUENCE [LARGE SCALE GENOMIC DNA]</scope>
    <source>
        <strain evidence="7">ATCC 23193 / DSM 2154 / NCIB 8452 / DL</strain>
    </source>
</reference>
<dbReference type="PANTHER" id="PTHR30419:SF8">
    <property type="entry name" value="NITROGEN ASSIMILATION TRANSCRIPTIONAL ACTIVATOR-RELATED"/>
    <property type="match status" value="1"/>
</dbReference>
<dbReference type="KEGG" id="dru:Desru_3225"/>
<dbReference type="eggNOG" id="COG0583">
    <property type="taxonomic scope" value="Bacteria"/>
</dbReference>
<dbReference type="InterPro" id="IPR005119">
    <property type="entry name" value="LysR_subst-bd"/>
</dbReference>
<organism evidence="6 7">
    <name type="scientific">Desulforamulus ruminis (strain ATCC 23193 / DSM 2154 / NCIMB 8452 / DL)</name>
    <name type="common">Desulfotomaculum ruminis</name>
    <dbReference type="NCBI Taxonomy" id="696281"/>
    <lineage>
        <taxon>Bacteria</taxon>
        <taxon>Bacillati</taxon>
        <taxon>Bacillota</taxon>
        <taxon>Clostridia</taxon>
        <taxon>Eubacteriales</taxon>
        <taxon>Peptococcaceae</taxon>
        <taxon>Desulforamulus</taxon>
    </lineage>
</organism>
<dbReference type="GO" id="GO:0003700">
    <property type="term" value="F:DNA-binding transcription factor activity"/>
    <property type="evidence" value="ECO:0007669"/>
    <property type="project" value="InterPro"/>
</dbReference>
<dbReference type="FunFam" id="1.10.10.10:FF:000001">
    <property type="entry name" value="LysR family transcriptional regulator"/>
    <property type="match status" value="1"/>
</dbReference>
<name>F6DVH1_DESRL</name>
<evidence type="ECO:0000256" key="3">
    <source>
        <dbReference type="ARBA" id="ARBA00023125"/>
    </source>
</evidence>